<evidence type="ECO:0000256" key="1">
    <source>
        <dbReference type="ARBA" id="ARBA00003767"/>
    </source>
</evidence>
<evidence type="ECO:0000256" key="11">
    <source>
        <dbReference type="PROSITE-ProRule" id="PRU00042"/>
    </source>
</evidence>
<evidence type="ECO:0000256" key="2">
    <source>
        <dbReference type="ARBA" id="ARBA00004123"/>
    </source>
</evidence>
<keyword evidence="15" id="KW-1185">Reference proteome</keyword>
<dbReference type="PANTHER" id="PTHR47222:SF5">
    <property type="entry name" value="LOW QUALITY PROTEIN: ZINC FINGER PROTEIN 532-LIKE"/>
    <property type="match status" value="1"/>
</dbReference>
<dbReference type="Pfam" id="PF16622">
    <property type="entry name" value="zf-C2H2_11"/>
    <property type="match status" value="1"/>
</dbReference>
<name>A0AAN8JQ12_PATCE</name>
<feature type="region of interest" description="Disordered" evidence="12">
    <location>
        <begin position="307"/>
        <end position="369"/>
    </location>
</feature>
<feature type="region of interest" description="Disordered" evidence="12">
    <location>
        <begin position="1"/>
        <end position="102"/>
    </location>
</feature>
<dbReference type="SMART" id="SM00355">
    <property type="entry name" value="ZnF_C2H2"/>
    <property type="match status" value="15"/>
</dbReference>
<feature type="domain" description="C2H2-type" evidence="13">
    <location>
        <begin position="1588"/>
        <end position="1610"/>
    </location>
</feature>
<proteinExistence type="predicted"/>
<dbReference type="GO" id="GO:0005634">
    <property type="term" value="C:nucleus"/>
    <property type="evidence" value="ECO:0007669"/>
    <property type="project" value="UniProtKB-SubCell"/>
</dbReference>
<dbReference type="InterPro" id="IPR013087">
    <property type="entry name" value="Znf_C2H2_type"/>
</dbReference>
<feature type="compositionally biased region" description="Polar residues" evidence="12">
    <location>
        <begin position="445"/>
        <end position="456"/>
    </location>
</feature>
<evidence type="ECO:0000256" key="4">
    <source>
        <dbReference type="ARBA" id="ARBA00022737"/>
    </source>
</evidence>
<evidence type="ECO:0000256" key="8">
    <source>
        <dbReference type="ARBA" id="ARBA00023125"/>
    </source>
</evidence>
<accession>A0AAN8JQ12</accession>
<feature type="domain" description="C2H2-type" evidence="13">
    <location>
        <begin position="1021"/>
        <end position="1048"/>
    </location>
</feature>
<dbReference type="InterPro" id="IPR036236">
    <property type="entry name" value="Znf_C2H2_sf"/>
</dbReference>
<feature type="compositionally biased region" description="Basic and acidic residues" evidence="12">
    <location>
        <begin position="1"/>
        <end position="33"/>
    </location>
</feature>
<dbReference type="InterPro" id="IPR057356">
    <property type="entry name" value="Znf-C2H2_ZNF592"/>
</dbReference>
<feature type="compositionally biased region" description="Basic and acidic residues" evidence="12">
    <location>
        <begin position="538"/>
        <end position="573"/>
    </location>
</feature>
<feature type="compositionally biased region" description="Basic and acidic residues" evidence="12">
    <location>
        <begin position="92"/>
        <end position="101"/>
    </location>
</feature>
<dbReference type="PROSITE" id="PS50157">
    <property type="entry name" value="ZINC_FINGER_C2H2_2"/>
    <property type="match status" value="4"/>
</dbReference>
<sequence length="1637" mass="184036">MDPENVDQKSDDKVREMEARNDIKEAEIKRQSTNEELDRESYSVKSNISNVCESKESVNDNHEKSENISYQLINLESEDEKSSFPENSATDQNEKSGKCSDDTNCIQSVLEATDKQTESSIFNTSVVESTDSAKSLQSVDLQSTTIKIPEEASFQMNRAPDDIEDKKEPNQNDNLTKLQTIKTKNLEMVKLDDQNDKPKVDTGGKDIDNDKLKVETGSKDNDNDKLEVETGCKDNDNDKVELETRIEDIDNGKLKIDTGSEGIDSSKLKVDTERVALNSDELEVNSEVIDKGNDRLKIDTTSEEVIKDNGILKVDTTSEDIDHSKVKVDTKSEDTDNDKLKVETGNDGKGDEELEEKHSQDEIVNPPNYASNQFEKIPVRRITPKPTISDQIDALNRCFGSTDSDSDCDKLVLDYKTQGSESCTSGVETDIDLHGNETTKLMTSSKLEDTQIPSGDTQKEELNNRMADKKDENVRDNLIQDGMSRQSTIDTEASVSEQSVNPNFKPITDVQIPPRTCKDDEPKGTSDSDLHVAQITKDLAKDNRTMSYLNDRKTPSDQDKNQESLNLKSDETLARSVLFTNTPNNPDTRTETEMETQSIPEFSPTLNIIAGVQITPEEFEKIETENDASFSSKNESYEDGSISESEIQSVAVKAPEPAPILASILDKNIPKISSTVSAKVNTPETNATKLTGLITKIKTEPVDEGYPSASSFNVSKMNVAGNSKQTPIPLAIQSSSVMPFSSSSSSSLSSSSTVTPRLSLSENPNLVSRIKVKKVTNTAQIAGPRIIRVPNPRPPYQELNIQSKRQENGNIARKPTPRYSGTKILRITQATANKQLAPKLKSNFDSFDIASVTDILQRKHKIGNHKAPPILMRYKDYLKDFTVSSCLECGDSFTSREMLNFHRSRVSVEISYKCPLCLHVVVFYNKCSFLNHIRIHNTERAQSKNPAIQVKADILSIRLAPFNKVLEMLEKPIPPIEILDKPRPRPPQNLGSCTECGKVCETNLALAEHFGSGELICSFAHVCNMCNMIFPRQCALEAHKRYHSNEMPYTCPECGLVVGEINEFRKHLHHKCFHFTRTGLLRCFRSLWKPCGHTDIRLNSFTKHLLTNHTTKRNECVVTKSLSGEEKTLTTTIFACEICSIVLPNPVKIKEHMNIHVKEVKRNATFVYVCTNCPVSSCGLNFSMYTSKTELEAHYRSKHREYFKMPPNVRSLICSACSTITGSYSKFLEHQLQAHEMINAEFYFCKQCKCMFENPDILSTHTCHPKVFTIAKHNENYGVPQKLCEIAPKPAETWPPKLALKSMMNKSPPKPVSKVQPKKLVQLQPKPPAKVPNLVIKLVPKAPEKHECLFCHKGFKSKDEKEKHSQSEHSSFPCHLCGLTYKTQLNLDEHVQAIHEGSKPGFFCFPCKKKGIARSFVKAGVLEKHLIIKHRVAKARLKRFVVMGKESLKSDKLKRKIPNDLESVPVKRLRVEGSGVYTCVKCNFNAEDSSEFSAHIETHKTMDTTQCPECGLCFSVLPSLKKHLFMVHKIRNADEYISEKGIEEPEEMDVDEEEDDLLEVTISPRKTPFTDIAPSELIRRKEGPVGELECRVCYREFESVNLLKNHMRVHGMAFIRSRRMTSSELDGCKTDKEEQSP</sequence>
<feature type="compositionally biased region" description="Basic and acidic residues" evidence="12">
    <location>
        <begin position="457"/>
        <end position="475"/>
    </location>
</feature>
<feature type="compositionally biased region" description="Polar residues" evidence="12">
    <location>
        <begin position="43"/>
        <end position="52"/>
    </location>
</feature>
<reference evidence="14 15" key="1">
    <citation type="submission" date="2024-01" db="EMBL/GenBank/DDBJ databases">
        <title>The genome of the rayed Mediterranean limpet Patella caerulea (Linnaeus, 1758).</title>
        <authorList>
            <person name="Anh-Thu Weber A."/>
            <person name="Halstead-Nussloch G."/>
        </authorList>
    </citation>
    <scope>NUCLEOTIDE SEQUENCE [LARGE SCALE GENOMIC DNA]</scope>
    <source>
        <strain evidence="14">AATW-2023a</strain>
        <tissue evidence="14">Whole specimen</tissue>
    </source>
</reference>
<dbReference type="InterPro" id="IPR045914">
    <property type="entry name" value="Zn532-like"/>
</dbReference>
<dbReference type="PROSITE" id="PS00028">
    <property type="entry name" value="ZINC_FINGER_C2H2_1"/>
    <property type="match status" value="6"/>
</dbReference>
<dbReference type="GO" id="GO:0003677">
    <property type="term" value="F:DNA binding"/>
    <property type="evidence" value="ECO:0007669"/>
    <property type="project" value="UniProtKB-KW"/>
</dbReference>
<keyword evidence="5 11" id="KW-0863">Zinc-finger</keyword>
<keyword evidence="3" id="KW-0479">Metal-binding</keyword>
<evidence type="ECO:0000259" key="13">
    <source>
        <dbReference type="PROSITE" id="PS50157"/>
    </source>
</evidence>
<feature type="domain" description="C2H2-type" evidence="13">
    <location>
        <begin position="1505"/>
        <end position="1533"/>
    </location>
</feature>
<dbReference type="Pfam" id="PF25412">
    <property type="entry name" value="zf-C2H2_ZNF592"/>
    <property type="match status" value="1"/>
</dbReference>
<evidence type="ECO:0000313" key="15">
    <source>
        <dbReference type="Proteomes" id="UP001347796"/>
    </source>
</evidence>
<feature type="compositionally biased region" description="Polar residues" evidence="12">
    <location>
        <begin position="578"/>
        <end position="587"/>
    </location>
</feature>
<evidence type="ECO:0000256" key="6">
    <source>
        <dbReference type="ARBA" id="ARBA00022833"/>
    </source>
</evidence>
<dbReference type="InterPro" id="IPR041697">
    <property type="entry name" value="Znf-C2H2_11"/>
</dbReference>
<evidence type="ECO:0000256" key="3">
    <source>
        <dbReference type="ARBA" id="ARBA00022723"/>
    </source>
</evidence>
<evidence type="ECO:0000256" key="12">
    <source>
        <dbReference type="SAM" id="MobiDB-lite"/>
    </source>
</evidence>
<dbReference type="Proteomes" id="UP001347796">
    <property type="component" value="Unassembled WGS sequence"/>
</dbReference>
<feature type="compositionally biased region" description="Polar residues" evidence="12">
    <location>
        <begin position="483"/>
        <end position="502"/>
    </location>
</feature>
<comment type="caution">
    <text evidence="14">The sequence shown here is derived from an EMBL/GenBank/DDBJ whole genome shotgun (WGS) entry which is preliminary data.</text>
</comment>
<evidence type="ECO:0000313" key="14">
    <source>
        <dbReference type="EMBL" id="KAK6180321.1"/>
    </source>
</evidence>
<keyword evidence="10" id="KW-0539">Nucleus</keyword>
<dbReference type="PANTHER" id="PTHR47222">
    <property type="entry name" value="ZINC FINGER PROTEIN 532-RELATED"/>
    <property type="match status" value="1"/>
</dbReference>
<feature type="compositionally biased region" description="Basic and acidic residues" evidence="12">
    <location>
        <begin position="53"/>
        <end position="66"/>
    </location>
</feature>
<dbReference type="Gene3D" id="3.30.160.60">
    <property type="entry name" value="Classic Zinc Finger"/>
    <property type="match status" value="4"/>
</dbReference>
<comment type="subcellular location">
    <subcellularLocation>
        <location evidence="2">Nucleus</location>
    </subcellularLocation>
</comment>
<evidence type="ECO:0000256" key="5">
    <source>
        <dbReference type="ARBA" id="ARBA00022771"/>
    </source>
</evidence>
<feature type="region of interest" description="Disordered" evidence="12">
    <location>
        <begin position="189"/>
        <end position="235"/>
    </location>
</feature>
<feature type="compositionally biased region" description="Basic and acidic residues" evidence="12">
    <location>
        <begin position="516"/>
        <end position="530"/>
    </location>
</feature>
<evidence type="ECO:0000256" key="9">
    <source>
        <dbReference type="ARBA" id="ARBA00023163"/>
    </source>
</evidence>
<keyword evidence="8" id="KW-0238">DNA-binding</keyword>
<feature type="compositionally biased region" description="Basic and acidic residues" evidence="12">
    <location>
        <begin position="320"/>
        <end position="361"/>
    </location>
</feature>
<keyword evidence="4" id="KW-0677">Repeat</keyword>
<feature type="compositionally biased region" description="Basic and acidic residues" evidence="12">
    <location>
        <begin position="159"/>
        <end position="170"/>
    </location>
</feature>
<feature type="region of interest" description="Disordered" evidence="12">
    <location>
        <begin position="147"/>
        <end position="177"/>
    </location>
</feature>
<dbReference type="EMBL" id="JAZGQO010000008">
    <property type="protein sequence ID" value="KAK6180321.1"/>
    <property type="molecule type" value="Genomic_DNA"/>
</dbReference>
<evidence type="ECO:0000256" key="10">
    <source>
        <dbReference type="ARBA" id="ARBA00023242"/>
    </source>
</evidence>
<protein>
    <recommendedName>
        <fullName evidence="13">C2H2-type domain-containing protein</fullName>
    </recommendedName>
</protein>
<gene>
    <name evidence="14" type="ORF">SNE40_012500</name>
</gene>
<dbReference type="SUPFAM" id="SSF57667">
    <property type="entry name" value="beta-beta-alpha zinc fingers"/>
    <property type="match status" value="2"/>
</dbReference>
<keyword evidence="9" id="KW-0804">Transcription</keyword>
<keyword evidence="7" id="KW-0805">Transcription regulation</keyword>
<feature type="domain" description="C2H2-type" evidence="13">
    <location>
        <begin position="1372"/>
        <end position="1400"/>
    </location>
</feature>
<dbReference type="GO" id="GO:0008270">
    <property type="term" value="F:zinc ion binding"/>
    <property type="evidence" value="ECO:0007669"/>
    <property type="project" value="UniProtKB-KW"/>
</dbReference>
<comment type="function">
    <text evidence="1">May be involved in transcriptional regulation.</text>
</comment>
<keyword evidence="6" id="KW-0862">Zinc</keyword>
<organism evidence="14 15">
    <name type="scientific">Patella caerulea</name>
    <name type="common">Rayed Mediterranean limpet</name>
    <dbReference type="NCBI Taxonomy" id="87958"/>
    <lineage>
        <taxon>Eukaryota</taxon>
        <taxon>Metazoa</taxon>
        <taxon>Spiralia</taxon>
        <taxon>Lophotrochozoa</taxon>
        <taxon>Mollusca</taxon>
        <taxon>Gastropoda</taxon>
        <taxon>Patellogastropoda</taxon>
        <taxon>Patelloidea</taxon>
        <taxon>Patellidae</taxon>
        <taxon>Patella</taxon>
    </lineage>
</organism>
<evidence type="ECO:0000256" key="7">
    <source>
        <dbReference type="ARBA" id="ARBA00023015"/>
    </source>
</evidence>
<feature type="region of interest" description="Disordered" evidence="12">
    <location>
        <begin position="445"/>
        <end position="598"/>
    </location>
</feature>